<evidence type="ECO:0000259" key="6">
    <source>
        <dbReference type="Pfam" id="PF00441"/>
    </source>
</evidence>
<reference evidence="8" key="1">
    <citation type="submission" date="2021-01" db="EMBL/GenBank/DDBJ databases">
        <title>Whole genome shotgun sequence of Catellatospora methionotrophica NBRC 14553.</title>
        <authorList>
            <person name="Komaki H."/>
            <person name="Tamura T."/>
        </authorList>
    </citation>
    <scope>NUCLEOTIDE SEQUENCE</scope>
    <source>
        <strain evidence="8">NBRC 14553</strain>
    </source>
</reference>
<evidence type="ECO:0000256" key="4">
    <source>
        <dbReference type="ARBA" id="ARBA00023002"/>
    </source>
</evidence>
<evidence type="ECO:0000313" key="9">
    <source>
        <dbReference type="Proteomes" id="UP000660339"/>
    </source>
</evidence>
<feature type="domain" description="Acyl-CoA oxidase/dehydrogenase middle" evidence="7">
    <location>
        <begin position="113"/>
        <end position="204"/>
    </location>
</feature>
<dbReference type="SUPFAM" id="SSF47203">
    <property type="entry name" value="Acyl-CoA dehydrogenase C-terminal domain-like"/>
    <property type="match status" value="1"/>
</dbReference>
<dbReference type="GO" id="GO:0003995">
    <property type="term" value="F:acyl-CoA dehydrogenase activity"/>
    <property type="evidence" value="ECO:0007669"/>
    <property type="project" value="TreeGrafter"/>
</dbReference>
<feature type="domain" description="Acyl-CoA dehydrogenase/oxidase C-terminal" evidence="6">
    <location>
        <begin position="222"/>
        <end position="359"/>
    </location>
</feature>
<dbReference type="InterPro" id="IPR006091">
    <property type="entry name" value="Acyl-CoA_Oxase/DH_mid-dom"/>
</dbReference>
<dbReference type="InterPro" id="IPR050741">
    <property type="entry name" value="Acyl-CoA_dehydrogenase"/>
</dbReference>
<dbReference type="Gene3D" id="1.20.140.10">
    <property type="entry name" value="Butyryl-CoA Dehydrogenase, subunit A, domain 3"/>
    <property type="match status" value="1"/>
</dbReference>
<dbReference type="EMBL" id="BONJ01000046">
    <property type="protein sequence ID" value="GIG18980.1"/>
    <property type="molecule type" value="Genomic_DNA"/>
</dbReference>
<dbReference type="Proteomes" id="UP000660339">
    <property type="component" value="Unassembled WGS sequence"/>
</dbReference>
<dbReference type="Pfam" id="PF02770">
    <property type="entry name" value="Acyl-CoA_dh_M"/>
    <property type="match status" value="1"/>
</dbReference>
<name>A0A8J3LIQ3_9ACTN</name>
<evidence type="ECO:0000256" key="2">
    <source>
        <dbReference type="ARBA" id="ARBA00022630"/>
    </source>
</evidence>
<accession>A0A8J3LIQ3</accession>
<dbReference type="Pfam" id="PF00441">
    <property type="entry name" value="Acyl-CoA_dh_1"/>
    <property type="match status" value="1"/>
</dbReference>
<dbReference type="PANTHER" id="PTHR48083:SF2">
    <property type="entry name" value="MEDIUM-CHAIN SPECIFIC ACYL-COA DEHYDROGENASE, MITOCHONDRIAL"/>
    <property type="match status" value="1"/>
</dbReference>
<dbReference type="InterPro" id="IPR046373">
    <property type="entry name" value="Acyl-CoA_Oxase/DH_mid-dom_sf"/>
</dbReference>
<dbReference type="InterPro" id="IPR009075">
    <property type="entry name" value="AcylCo_DH/oxidase_C"/>
</dbReference>
<keyword evidence="3 5" id="KW-0274">FAD</keyword>
<dbReference type="InterPro" id="IPR009100">
    <property type="entry name" value="AcylCoA_DH/oxidase_NM_dom_sf"/>
</dbReference>
<dbReference type="RefSeq" id="WP_166388224.1">
    <property type="nucleotide sequence ID" value="NZ_BAAATT010000008.1"/>
</dbReference>
<comment type="cofactor">
    <cofactor evidence="5">
        <name>FAD</name>
        <dbReference type="ChEBI" id="CHEBI:57692"/>
    </cofactor>
</comment>
<sequence>MDPDDELEALRAQAGEHAAQLRALALSVDAAPDRVDEHLSSPAMQAVRGLDPIALGARRTVAMLVELARGDAGMVLACPGPALAGVVTGIIGSPEQQERLRSAVADGRGWAFLAITEPDVGSDATALRTELRPAGDGTFRLYGVKRYIGNGARARIGVVLARTGPGPLALRAVLVDGASPQLRARPLDMVGLRGAQISELAFDGMPVGPQDLLGEHLSPLRRGMWGVMQGFTTVRVQIAAMAVGTSLAVHEYVHAQRRGWRTGELAVLDRAHAEIAAVHRLTQRAAAAVDADRRHTHPASLAKLAAVSLARTVTRRLPRLLGRGALLEHPLLEKWWRDVCAFEFMEGTSHIQRLHVAQHCLKNGFDHDN</sequence>
<comment type="similarity">
    <text evidence="1 5">Belongs to the acyl-CoA dehydrogenase family.</text>
</comment>
<proteinExistence type="inferred from homology"/>
<protein>
    <submittedName>
        <fullName evidence="8">Acyl-CoA dehydrogenase</fullName>
    </submittedName>
</protein>
<keyword evidence="2 5" id="KW-0285">Flavoprotein</keyword>
<dbReference type="GO" id="GO:0033539">
    <property type="term" value="P:fatty acid beta-oxidation using acyl-CoA dehydrogenase"/>
    <property type="evidence" value="ECO:0007669"/>
    <property type="project" value="TreeGrafter"/>
</dbReference>
<dbReference type="SUPFAM" id="SSF56645">
    <property type="entry name" value="Acyl-CoA dehydrogenase NM domain-like"/>
    <property type="match status" value="1"/>
</dbReference>
<evidence type="ECO:0000259" key="7">
    <source>
        <dbReference type="Pfam" id="PF02770"/>
    </source>
</evidence>
<evidence type="ECO:0000256" key="3">
    <source>
        <dbReference type="ARBA" id="ARBA00022827"/>
    </source>
</evidence>
<evidence type="ECO:0000256" key="1">
    <source>
        <dbReference type="ARBA" id="ARBA00009347"/>
    </source>
</evidence>
<keyword evidence="4 5" id="KW-0560">Oxidoreductase</keyword>
<gene>
    <name evidence="8" type="ORF">Cme02nite_73120</name>
</gene>
<keyword evidence="9" id="KW-1185">Reference proteome</keyword>
<evidence type="ECO:0000313" key="8">
    <source>
        <dbReference type="EMBL" id="GIG18980.1"/>
    </source>
</evidence>
<dbReference type="PANTHER" id="PTHR48083">
    <property type="entry name" value="MEDIUM-CHAIN SPECIFIC ACYL-COA DEHYDROGENASE, MITOCHONDRIAL-RELATED"/>
    <property type="match status" value="1"/>
</dbReference>
<dbReference type="InterPro" id="IPR036250">
    <property type="entry name" value="AcylCo_DH-like_C"/>
</dbReference>
<comment type="caution">
    <text evidence="8">The sequence shown here is derived from an EMBL/GenBank/DDBJ whole genome shotgun (WGS) entry which is preliminary data.</text>
</comment>
<dbReference type="CDD" id="cd00567">
    <property type="entry name" value="ACAD"/>
    <property type="match status" value="1"/>
</dbReference>
<organism evidence="8 9">
    <name type="scientific">Catellatospora methionotrophica</name>
    <dbReference type="NCBI Taxonomy" id="121620"/>
    <lineage>
        <taxon>Bacteria</taxon>
        <taxon>Bacillati</taxon>
        <taxon>Actinomycetota</taxon>
        <taxon>Actinomycetes</taxon>
        <taxon>Micromonosporales</taxon>
        <taxon>Micromonosporaceae</taxon>
        <taxon>Catellatospora</taxon>
    </lineage>
</organism>
<evidence type="ECO:0000256" key="5">
    <source>
        <dbReference type="RuleBase" id="RU362125"/>
    </source>
</evidence>
<dbReference type="Gene3D" id="2.40.110.10">
    <property type="entry name" value="Butyryl-CoA Dehydrogenase, subunit A, domain 2"/>
    <property type="match status" value="1"/>
</dbReference>
<dbReference type="AlphaFoldDB" id="A0A8J3LIQ3"/>
<dbReference type="GO" id="GO:0005737">
    <property type="term" value="C:cytoplasm"/>
    <property type="evidence" value="ECO:0007669"/>
    <property type="project" value="TreeGrafter"/>
</dbReference>